<keyword evidence="1" id="KW-0472">Membrane</keyword>
<dbReference type="OrthoDB" id="1751619at2"/>
<dbReference type="EMBL" id="UNRR01000007">
    <property type="protein sequence ID" value="SYZ77662.1"/>
    <property type="molecule type" value="Genomic_DNA"/>
</dbReference>
<evidence type="ECO:0000313" key="2">
    <source>
        <dbReference type="EMBL" id="SYZ77662.1"/>
    </source>
</evidence>
<dbReference type="RefSeq" id="WP_086628767.1">
    <property type="nucleotide sequence ID" value="NZ_OY762653.1"/>
</dbReference>
<feature type="transmembrane region" description="Helical" evidence="1">
    <location>
        <begin position="247"/>
        <end position="266"/>
    </location>
</feature>
<keyword evidence="1" id="KW-0812">Transmembrane</keyword>
<evidence type="ECO:0008006" key="4">
    <source>
        <dbReference type="Google" id="ProtNLM"/>
    </source>
</evidence>
<feature type="transmembrane region" description="Helical" evidence="1">
    <location>
        <begin position="215"/>
        <end position="235"/>
    </location>
</feature>
<feature type="transmembrane region" description="Helical" evidence="1">
    <location>
        <begin position="187"/>
        <end position="208"/>
    </location>
</feature>
<gene>
    <name evidence="2" type="ORF">TART1_0431</name>
</gene>
<evidence type="ECO:0000256" key="1">
    <source>
        <dbReference type="SAM" id="Phobius"/>
    </source>
</evidence>
<evidence type="ECO:0000313" key="3">
    <source>
        <dbReference type="Proteomes" id="UP000262072"/>
    </source>
</evidence>
<reference evidence="3" key="1">
    <citation type="submission" date="2018-05" db="EMBL/GenBank/DDBJ databases">
        <authorList>
            <person name="Strepis N."/>
        </authorList>
    </citation>
    <scope>NUCLEOTIDE SEQUENCE [LARGE SCALE GENOMIC DNA]</scope>
</reference>
<name>A0A383TBC1_9LACT</name>
<proteinExistence type="predicted"/>
<sequence length="275" mass="31776">MKKFMELWTFEWNRAKRFYGFLLAFVTALQAYAVFHEYNFWKDGYENYRQQGYAAMPEQYLQEYGNLTVAAVTSNSFFVFSVMTAVFGLLFYAVFIWYQDWTGKNRFSFRLLSLPGSRFAVYASKFGTIWLLITGLQVWQIGLLYLEELVFSGLIPTDIYRDIPLQMASTSSSPLALALPSLFSNYLLFYTIGYTALTLAYTFILMHLSGRWKGVFLATALAIGLIAAMLLFLRTGITTRLYAEEKYWMTISGSLILFLSGTWANYRLLEKRISV</sequence>
<feature type="transmembrane region" description="Helical" evidence="1">
    <location>
        <begin position="77"/>
        <end position="98"/>
    </location>
</feature>
<protein>
    <recommendedName>
        <fullName evidence="4">Abc-2 family transporter protein</fullName>
    </recommendedName>
</protein>
<accession>A0A383TBC1</accession>
<feature type="transmembrane region" description="Helical" evidence="1">
    <location>
        <begin position="119"/>
        <end position="139"/>
    </location>
</feature>
<dbReference type="AlphaFoldDB" id="A0A383TBC1"/>
<keyword evidence="1" id="KW-1133">Transmembrane helix</keyword>
<organism evidence="2 3">
    <name type="scientific">Trichococcus shcherbakoviae</name>
    <dbReference type="NCBI Taxonomy" id="2094020"/>
    <lineage>
        <taxon>Bacteria</taxon>
        <taxon>Bacillati</taxon>
        <taxon>Bacillota</taxon>
        <taxon>Bacilli</taxon>
        <taxon>Lactobacillales</taxon>
        <taxon>Carnobacteriaceae</taxon>
        <taxon>Trichococcus</taxon>
    </lineage>
</organism>
<dbReference type="Proteomes" id="UP000262072">
    <property type="component" value="Unassembled WGS sequence"/>
</dbReference>